<feature type="transmembrane region" description="Helical" evidence="6">
    <location>
        <begin position="390"/>
        <end position="409"/>
    </location>
</feature>
<feature type="transmembrane region" description="Helical" evidence="6">
    <location>
        <begin position="74"/>
        <end position="92"/>
    </location>
</feature>
<organism evidence="8 9">
    <name type="scientific">Agrococcus baldri</name>
    <dbReference type="NCBI Taxonomy" id="153730"/>
    <lineage>
        <taxon>Bacteria</taxon>
        <taxon>Bacillati</taxon>
        <taxon>Actinomycetota</taxon>
        <taxon>Actinomycetes</taxon>
        <taxon>Micrococcales</taxon>
        <taxon>Microbacteriaceae</taxon>
        <taxon>Agrococcus</taxon>
    </lineage>
</organism>
<feature type="transmembrane region" description="Helical" evidence="6">
    <location>
        <begin position="163"/>
        <end position="184"/>
    </location>
</feature>
<dbReference type="PANTHER" id="PTHR43124">
    <property type="entry name" value="PURINE EFFLUX PUMP PBUE"/>
    <property type="match status" value="1"/>
</dbReference>
<gene>
    <name evidence="8" type="ORF">ABA31_27950</name>
</gene>
<evidence type="ECO:0000256" key="6">
    <source>
        <dbReference type="SAM" id="Phobius"/>
    </source>
</evidence>
<evidence type="ECO:0000256" key="3">
    <source>
        <dbReference type="ARBA" id="ARBA00022692"/>
    </source>
</evidence>
<dbReference type="InterPro" id="IPR011701">
    <property type="entry name" value="MFS"/>
</dbReference>
<comment type="subcellular location">
    <subcellularLocation>
        <location evidence="1">Cell membrane</location>
        <topology evidence="1">Multi-pass membrane protein</topology>
    </subcellularLocation>
</comment>
<feature type="transmembrane region" description="Helical" evidence="6">
    <location>
        <begin position="345"/>
        <end position="370"/>
    </location>
</feature>
<dbReference type="PROSITE" id="PS50850">
    <property type="entry name" value="MFS"/>
    <property type="match status" value="1"/>
</dbReference>
<dbReference type="CDD" id="cd06174">
    <property type="entry name" value="MFS"/>
    <property type="match status" value="1"/>
</dbReference>
<dbReference type="InterPro" id="IPR036259">
    <property type="entry name" value="MFS_trans_sf"/>
</dbReference>
<keyword evidence="4 6" id="KW-1133">Transmembrane helix</keyword>
<accession>A0AA87RJB2</accession>
<dbReference type="AlphaFoldDB" id="A0AA87RJB2"/>
<feature type="transmembrane region" description="Helical" evidence="6">
    <location>
        <begin position="44"/>
        <end position="67"/>
    </location>
</feature>
<feature type="domain" description="Major facilitator superfamily (MFS) profile" evidence="7">
    <location>
        <begin position="9"/>
        <end position="412"/>
    </location>
</feature>
<feature type="transmembrane region" description="Helical" evidence="6">
    <location>
        <begin position="218"/>
        <end position="239"/>
    </location>
</feature>
<feature type="transmembrane region" description="Helical" evidence="6">
    <location>
        <begin position="251"/>
        <end position="273"/>
    </location>
</feature>
<dbReference type="Proteomes" id="UP000321749">
    <property type="component" value="Unassembled WGS sequence"/>
</dbReference>
<evidence type="ECO:0000313" key="9">
    <source>
        <dbReference type="Proteomes" id="UP000321749"/>
    </source>
</evidence>
<feature type="transmembrane region" description="Helical" evidence="6">
    <location>
        <begin position="7"/>
        <end position="24"/>
    </location>
</feature>
<dbReference type="InterPro" id="IPR050189">
    <property type="entry name" value="MFS_Efflux_Transporters"/>
</dbReference>
<protein>
    <submittedName>
        <fullName evidence="8">MFS transporter</fullName>
    </submittedName>
</protein>
<dbReference type="SUPFAM" id="SSF103473">
    <property type="entry name" value="MFS general substrate transporter"/>
    <property type="match status" value="1"/>
</dbReference>
<evidence type="ECO:0000256" key="5">
    <source>
        <dbReference type="ARBA" id="ARBA00023136"/>
    </source>
</evidence>
<dbReference type="PANTHER" id="PTHR43124:SF3">
    <property type="entry name" value="CHLORAMPHENICOL EFFLUX PUMP RV0191"/>
    <property type="match status" value="1"/>
</dbReference>
<feature type="transmembrane region" description="Helical" evidence="6">
    <location>
        <begin position="309"/>
        <end position="333"/>
    </location>
</feature>
<evidence type="ECO:0000256" key="4">
    <source>
        <dbReference type="ARBA" id="ARBA00022989"/>
    </source>
</evidence>
<evidence type="ECO:0000256" key="1">
    <source>
        <dbReference type="ARBA" id="ARBA00004651"/>
    </source>
</evidence>
<sequence>MNSARSWLVWGAGAFAYIIAILHRSSLGVAGPDAAERFEVQATLLATLGAVQIGVYAAMQVPVGVLLDRYGPRMLIASGAIIMATGQVLVAFAEDLPLAVVGRVLIGIGDAATFISVIRLQSGWFTGRIVAQMSQWTAVGGQLGQLASAVPFAWFLHQAGWTLSFGTLAALGLVAFVVVLLLVFDAPPGGTPATGSIDVPEGWWPRLKAAFRQPGTRLGFWTHFSLLASTNVFMLLWGFPMLVDGLGYTTTAAAGLMSVVVVTGMVVGPIVGITTARFPLRRSTLVLCIVALVMLTWSVVLLWPGHPPAWLVLTLVIVLGIAGPGSTVGFDFARTFNPLRVLGSANGIVNIGGFLASFAIMPAIGILLDVVHSVRVAAGEQVGLYDWEGFRIALSSQLVLLVLGFAMVVRMRRITRSRMREEGIEVGPIWTAIARWMRDRKG</sequence>
<keyword evidence="5 6" id="KW-0472">Membrane</keyword>
<evidence type="ECO:0000259" key="7">
    <source>
        <dbReference type="PROSITE" id="PS50850"/>
    </source>
</evidence>
<dbReference type="InterPro" id="IPR020846">
    <property type="entry name" value="MFS_dom"/>
</dbReference>
<proteinExistence type="predicted"/>
<dbReference type="GO" id="GO:0022857">
    <property type="term" value="F:transmembrane transporter activity"/>
    <property type="evidence" value="ECO:0007669"/>
    <property type="project" value="InterPro"/>
</dbReference>
<name>A0AA87RJB2_9MICO</name>
<dbReference type="GO" id="GO:0005886">
    <property type="term" value="C:plasma membrane"/>
    <property type="evidence" value="ECO:0007669"/>
    <property type="project" value="UniProtKB-SubCell"/>
</dbReference>
<keyword evidence="2" id="KW-1003">Cell membrane</keyword>
<keyword evidence="9" id="KW-1185">Reference proteome</keyword>
<evidence type="ECO:0000256" key="2">
    <source>
        <dbReference type="ARBA" id="ARBA00022475"/>
    </source>
</evidence>
<reference evidence="8 9" key="1">
    <citation type="submission" date="2019-07" db="EMBL/GenBank/DDBJ databases">
        <title>Whole genome shotgun sequence of Agrococcus baldri NBRC 103055.</title>
        <authorList>
            <person name="Hosoyama A."/>
            <person name="Uohara A."/>
            <person name="Ohji S."/>
            <person name="Ichikawa N."/>
        </authorList>
    </citation>
    <scope>NUCLEOTIDE SEQUENCE [LARGE SCALE GENOMIC DNA]</scope>
    <source>
        <strain evidence="8 9">NBRC 103055</strain>
    </source>
</reference>
<comment type="caution">
    <text evidence="8">The sequence shown here is derived from an EMBL/GenBank/DDBJ whole genome shotgun (WGS) entry which is preliminary data.</text>
</comment>
<dbReference type="RefSeq" id="WP_146797025.1">
    <property type="nucleotide sequence ID" value="NZ_BJUU01000027.1"/>
</dbReference>
<evidence type="ECO:0000313" key="8">
    <source>
        <dbReference type="EMBL" id="GEK81444.1"/>
    </source>
</evidence>
<feature type="transmembrane region" description="Helical" evidence="6">
    <location>
        <begin position="285"/>
        <end position="303"/>
    </location>
</feature>
<keyword evidence="3 6" id="KW-0812">Transmembrane</keyword>
<dbReference type="Pfam" id="PF07690">
    <property type="entry name" value="MFS_1"/>
    <property type="match status" value="1"/>
</dbReference>
<dbReference type="Gene3D" id="1.20.1250.20">
    <property type="entry name" value="MFS general substrate transporter like domains"/>
    <property type="match status" value="2"/>
</dbReference>
<dbReference type="EMBL" id="BJUU01000027">
    <property type="protein sequence ID" value="GEK81444.1"/>
    <property type="molecule type" value="Genomic_DNA"/>
</dbReference>